<keyword evidence="10" id="KW-1185">Reference proteome</keyword>
<evidence type="ECO:0000313" key="10">
    <source>
        <dbReference type="Proteomes" id="UP000314983"/>
    </source>
</evidence>
<evidence type="ECO:0000313" key="9">
    <source>
        <dbReference type="Ensembl" id="ENSEEEP00000023584.2"/>
    </source>
</evidence>
<evidence type="ECO:0000256" key="5">
    <source>
        <dbReference type="ARBA" id="ARBA00022692"/>
    </source>
</evidence>
<accession>A0A4W4FI15</accession>
<keyword evidence="7" id="KW-0472">Membrane</keyword>
<evidence type="ECO:0000256" key="8">
    <source>
        <dbReference type="RuleBase" id="RU366017"/>
    </source>
</evidence>
<dbReference type="GO" id="GO:0005737">
    <property type="term" value="C:cytoplasm"/>
    <property type="evidence" value="ECO:0007669"/>
    <property type="project" value="TreeGrafter"/>
</dbReference>
<dbReference type="GO" id="GO:0016020">
    <property type="term" value="C:membrane"/>
    <property type="evidence" value="ECO:0007669"/>
    <property type="project" value="UniProtKB-SubCell"/>
</dbReference>
<dbReference type="AlphaFoldDB" id="A0A4W4FI15"/>
<dbReference type="PANTHER" id="PTHR21461">
    <property type="entry name" value="GLYCOSYLTRANSFERASE FAMILY 92 PROTEIN"/>
    <property type="match status" value="1"/>
</dbReference>
<reference evidence="9" key="3">
    <citation type="submission" date="2020-05" db="EMBL/GenBank/DDBJ databases">
        <title>Electrophorus electricus (electric eel) genome, fEleEle1, primary haplotype.</title>
        <authorList>
            <person name="Myers G."/>
            <person name="Meyer A."/>
            <person name="Fedrigo O."/>
            <person name="Formenti G."/>
            <person name="Rhie A."/>
            <person name="Tracey A."/>
            <person name="Sims Y."/>
            <person name="Jarvis E.D."/>
        </authorList>
    </citation>
    <scope>NUCLEOTIDE SEQUENCE [LARGE SCALE GENOMIC DNA]</scope>
</reference>
<keyword evidence="4 8" id="KW-0808">Transferase</keyword>
<evidence type="ECO:0000256" key="7">
    <source>
        <dbReference type="ARBA" id="ARBA00023136"/>
    </source>
</evidence>
<dbReference type="GeneTree" id="ENSGT00530000064359"/>
<keyword evidence="5" id="KW-0812">Transmembrane</keyword>
<dbReference type="OMA" id="ANCEPRY"/>
<dbReference type="Pfam" id="PF01697">
    <property type="entry name" value="Glyco_transf_92"/>
    <property type="match status" value="1"/>
</dbReference>
<dbReference type="Proteomes" id="UP000314983">
    <property type="component" value="Chromosome 16"/>
</dbReference>
<evidence type="ECO:0000256" key="2">
    <source>
        <dbReference type="ARBA" id="ARBA00007647"/>
    </source>
</evidence>
<gene>
    <name evidence="9" type="primary">LOC118242736</name>
</gene>
<dbReference type="InterPro" id="IPR008166">
    <property type="entry name" value="Glyco_transf_92"/>
</dbReference>
<comment type="subcellular location">
    <subcellularLocation>
        <location evidence="1">Membrane</location>
        <topology evidence="1">Single-pass membrane protein</topology>
    </subcellularLocation>
</comment>
<keyword evidence="3 8" id="KW-0328">Glycosyltransferase</keyword>
<keyword evidence="6" id="KW-1133">Transmembrane helix</keyword>
<reference evidence="10" key="1">
    <citation type="journal article" date="2014" name="Science">
        <title>Nonhuman genetics. Genomic basis for the convergent evolution of electric organs.</title>
        <authorList>
            <person name="Gallant J.R."/>
            <person name="Traeger L.L."/>
            <person name="Volkening J.D."/>
            <person name="Moffett H."/>
            <person name="Chen P.H."/>
            <person name="Novina C.D."/>
            <person name="Phillips G.N.Jr."/>
            <person name="Anand R."/>
            <person name="Wells G.B."/>
            <person name="Pinch M."/>
            <person name="Guth R."/>
            <person name="Unguez G.A."/>
            <person name="Albert J.S."/>
            <person name="Zakon H.H."/>
            <person name="Samanta M.P."/>
            <person name="Sussman M.R."/>
        </authorList>
    </citation>
    <scope>NUCLEOTIDE SEQUENCE [LARGE SCALE GENOMIC DNA]</scope>
</reference>
<dbReference type="EC" id="2.4.1.-" evidence="8"/>
<name>A0A4W4FI15_ELEEL</name>
<reference evidence="9" key="4">
    <citation type="submission" date="2025-08" db="UniProtKB">
        <authorList>
            <consortium name="Ensembl"/>
        </authorList>
    </citation>
    <scope>IDENTIFICATION</scope>
</reference>
<dbReference type="Ensembl" id="ENSEEET00000023850.2">
    <property type="protein sequence ID" value="ENSEEEP00000023584.2"/>
    <property type="gene ID" value="ENSEEEG00000028489.1"/>
</dbReference>
<dbReference type="GO" id="GO:0016757">
    <property type="term" value="F:glycosyltransferase activity"/>
    <property type="evidence" value="ECO:0007669"/>
    <property type="project" value="UniProtKB-UniRule"/>
</dbReference>
<evidence type="ECO:0000256" key="3">
    <source>
        <dbReference type="ARBA" id="ARBA00022676"/>
    </source>
</evidence>
<organism evidence="9 10">
    <name type="scientific">Electrophorus electricus</name>
    <name type="common">Electric eel</name>
    <name type="synonym">Gymnotus electricus</name>
    <dbReference type="NCBI Taxonomy" id="8005"/>
    <lineage>
        <taxon>Eukaryota</taxon>
        <taxon>Metazoa</taxon>
        <taxon>Chordata</taxon>
        <taxon>Craniata</taxon>
        <taxon>Vertebrata</taxon>
        <taxon>Euteleostomi</taxon>
        <taxon>Actinopterygii</taxon>
        <taxon>Neopterygii</taxon>
        <taxon>Teleostei</taxon>
        <taxon>Ostariophysi</taxon>
        <taxon>Gymnotiformes</taxon>
        <taxon>Gymnotoidei</taxon>
        <taxon>Gymnotidae</taxon>
        <taxon>Electrophorus</taxon>
    </lineage>
</organism>
<reference evidence="9" key="5">
    <citation type="submission" date="2025-09" db="UniProtKB">
        <authorList>
            <consortium name="Ensembl"/>
        </authorList>
    </citation>
    <scope>IDENTIFICATION</scope>
</reference>
<comment type="similarity">
    <text evidence="2 8">Belongs to the glycosyltransferase 92 family.</text>
</comment>
<dbReference type="PANTHER" id="PTHR21461:SF45">
    <property type="entry name" value="GLYCOSYLTRANSFERASE FAMILY 92 PROTEIN"/>
    <property type="match status" value="1"/>
</dbReference>
<proteinExistence type="inferred from homology"/>
<protein>
    <recommendedName>
        <fullName evidence="8">Glycosyltransferase family 92 protein</fullName>
        <ecNumber evidence="8">2.4.1.-</ecNumber>
    </recommendedName>
</protein>
<evidence type="ECO:0000256" key="6">
    <source>
        <dbReference type="ARBA" id="ARBA00022989"/>
    </source>
</evidence>
<reference evidence="10" key="2">
    <citation type="journal article" date="2017" name="Sci. Adv.">
        <title>A tail of two voltages: Proteomic comparison of the three electric organs of the electric eel.</title>
        <authorList>
            <person name="Traeger L.L."/>
            <person name="Sabat G."/>
            <person name="Barrett-Wilt G.A."/>
            <person name="Wells G.B."/>
            <person name="Sussman M.R."/>
        </authorList>
    </citation>
    <scope>NUCLEOTIDE SEQUENCE [LARGE SCALE GENOMIC DNA]</scope>
</reference>
<evidence type="ECO:0000256" key="1">
    <source>
        <dbReference type="ARBA" id="ARBA00004167"/>
    </source>
</evidence>
<evidence type="ECO:0000256" key="4">
    <source>
        <dbReference type="ARBA" id="ARBA00022679"/>
    </source>
</evidence>
<sequence>MEKKQFPLFVLIVVSVLLGVILTQMFTGYTFMDILPSRFNGSETNKFSLFSITPIKHSKHLMVSAFIDHRINKAIRVISIIRRDSLQPLYCIYCNNDDNCQTAEAEVQIHSDHFGFPYAASDVLCDGAHTQDAAFVSISTSRNISAIYSEDLLPIKNTVTRESFKFNFSVCISNLFGSYNNVLQFVQTMEMYKLLGVQHVVIYNTSCGPDLEKLLQHYKKEGILEIVPWPIDHFLNPSKGWNFVEHGGDLHYYGQLVNLNECIYRNMYQSKYVLLNDIDEIIMPYKHANLPLLMEDLQQEHRDVGVFLIENHIFPKTQFEETGRFNRSEWRGIPGINIMEHIYREPDRKNVFNPRKLIINPRSVIQTSVHSTLQQYGDVYYVPFDVSHIVHVRVPLQGHLTKEQLAVDTRVWDFEQELISNVDKTLQASDLLKITD</sequence>